<evidence type="ECO:0000256" key="7">
    <source>
        <dbReference type="ARBA" id="ARBA00023136"/>
    </source>
</evidence>
<keyword evidence="6 8" id="KW-1133">Transmembrane helix</keyword>
<feature type="transmembrane region" description="Helical" evidence="8">
    <location>
        <begin position="223"/>
        <end position="245"/>
    </location>
</feature>
<evidence type="ECO:0000256" key="4">
    <source>
        <dbReference type="ARBA" id="ARBA00022475"/>
    </source>
</evidence>
<comment type="caution">
    <text evidence="11">The sequence shown here is derived from an EMBL/GenBank/DDBJ whole genome shotgun (WGS) entry which is preliminary data.</text>
</comment>
<dbReference type="Pfam" id="PF04535">
    <property type="entry name" value="CASP_dom"/>
    <property type="match status" value="1"/>
</dbReference>
<name>A0A4S8K9B1_MUSBA</name>
<evidence type="ECO:0000256" key="9">
    <source>
        <dbReference type="SAM" id="MobiDB-lite"/>
    </source>
</evidence>
<dbReference type="STRING" id="52838.A0A4S8K9B1"/>
<keyword evidence="12" id="KW-1185">Reference proteome</keyword>
<gene>
    <name evidence="11" type="ORF">C4D60_Mb04t02870</name>
</gene>
<dbReference type="PANTHER" id="PTHR33573:SF50">
    <property type="entry name" value="CASP-LIKE PROTEIN 4A3"/>
    <property type="match status" value="1"/>
</dbReference>
<dbReference type="AlphaFoldDB" id="A0A4S8K9B1"/>
<comment type="caution">
    <text evidence="8">Lacks conserved residue(s) required for the propagation of feature annotation.</text>
</comment>
<evidence type="ECO:0000259" key="10">
    <source>
        <dbReference type="Pfam" id="PF04535"/>
    </source>
</evidence>
<feature type="transmembrane region" description="Helical" evidence="8">
    <location>
        <begin position="146"/>
        <end position="163"/>
    </location>
</feature>
<comment type="subunit">
    <text evidence="3 8">Homodimer and heterodimers.</text>
</comment>
<keyword evidence="7 8" id="KW-0472">Membrane</keyword>
<evidence type="ECO:0000313" key="11">
    <source>
        <dbReference type="EMBL" id="THU71573.1"/>
    </source>
</evidence>
<feature type="region of interest" description="Disordered" evidence="9">
    <location>
        <begin position="1"/>
        <end position="57"/>
    </location>
</feature>
<evidence type="ECO:0000256" key="6">
    <source>
        <dbReference type="ARBA" id="ARBA00022989"/>
    </source>
</evidence>
<accession>A0A4S8K9B1</accession>
<dbReference type="GO" id="GO:0005886">
    <property type="term" value="C:plasma membrane"/>
    <property type="evidence" value="ECO:0007669"/>
    <property type="project" value="UniProtKB-SubCell"/>
</dbReference>
<dbReference type="InterPro" id="IPR006702">
    <property type="entry name" value="CASP_dom"/>
</dbReference>
<feature type="domain" description="Casparian strip membrane protein" evidence="10">
    <location>
        <begin position="102"/>
        <end position="236"/>
    </location>
</feature>
<keyword evidence="4 8" id="KW-1003">Cell membrane</keyword>
<evidence type="ECO:0000256" key="8">
    <source>
        <dbReference type="RuleBase" id="RU361233"/>
    </source>
</evidence>
<evidence type="ECO:0000256" key="3">
    <source>
        <dbReference type="ARBA" id="ARBA00011489"/>
    </source>
</evidence>
<protein>
    <recommendedName>
        <fullName evidence="8">CASP-like protein</fullName>
    </recommendedName>
</protein>
<comment type="subcellular location">
    <subcellularLocation>
        <location evidence="1 8">Cell membrane</location>
        <topology evidence="1 8">Multi-pass membrane protein</topology>
    </subcellularLocation>
</comment>
<evidence type="ECO:0000313" key="12">
    <source>
        <dbReference type="Proteomes" id="UP000317650"/>
    </source>
</evidence>
<dbReference type="PANTHER" id="PTHR33573">
    <property type="entry name" value="CASP-LIKE PROTEIN 4A4"/>
    <property type="match status" value="1"/>
</dbReference>
<keyword evidence="5 8" id="KW-0812">Transmembrane</keyword>
<evidence type="ECO:0000256" key="1">
    <source>
        <dbReference type="ARBA" id="ARBA00004651"/>
    </source>
</evidence>
<sequence length="254" mass="27549">MSSPCRSSKPDPENPIPPPLPSEKASSRPQTPARVDAPAGSPIRSPLRHADSTVPPPVVTVAKANRMSRDDASAVARLDGVGGVRAGERGLGTASPIVKRQRMTRADAVLRVAAVLLCMISFSVMASDKTEGWAGDSFDRYKEFRFLVAINVIAFVYSLFQVYGKIHRVIAMKYIIASPKRYYFDLAIDQILAYLLMSASSAAASRNDAWVSRFGRDDFTNKASGAVAVSFLAFVVFALSSLLSADNLFRTQLM</sequence>
<dbReference type="EMBL" id="PYDT01000001">
    <property type="protein sequence ID" value="THU71573.1"/>
    <property type="molecule type" value="Genomic_DNA"/>
</dbReference>
<organism evidence="11 12">
    <name type="scientific">Musa balbisiana</name>
    <name type="common">Banana</name>
    <dbReference type="NCBI Taxonomy" id="52838"/>
    <lineage>
        <taxon>Eukaryota</taxon>
        <taxon>Viridiplantae</taxon>
        <taxon>Streptophyta</taxon>
        <taxon>Embryophyta</taxon>
        <taxon>Tracheophyta</taxon>
        <taxon>Spermatophyta</taxon>
        <taxon>Magnoliopsida</taxon>
        <taxon>Liliopsida</taxon>
        <taxon>Zingiberales</taxon>
        <taxon>Musaceae</taxon>
        <taxon>Musa</taxon>
    </lineage>
</organism>
<evidence type="ECO:0000256" key="5">
    <source>
        <dbReference type="ARBA" id="ARBA00022692"/>
    </source>
</evidence>
<dbReference type="Proteomes" id="UP000317650">
    <property type="component" value="Chromosome 4"/>
</dbReference>
<reference evidence="11 12" key="1">
    <citation type="journal article" date="2019" name="Nat. Plants">
        <title>Genome sequencing of Musa balbisiana reveals subgenome evolution and function divergence in polyploid bananas.</title>
        <authorList>
            <person name="Yao X."/>
        </authorList>
    </citation>
    <scope>NUCLEOTIDE SEQUENCE [LARGE SCALE GENOMIC DNA]</scope>
    <source>
        <strain evidence="12">cv. DH-PKW</strain>
        <tissue evidence="11">Leaves</tissue>
    </source>
</reference>
<feature type="transmembrane region" description="Helical" evidence="8">
    <location>
        <begin position="108"/>
        <end position="126"/>
    </location>
</feature>
<evidence type="ECO:0000256" key="2">
    <source>
        <dbReference type="ARBA" id="ARBA00007651"/>
    </source>
</evidence>
<comment type="similarity">
    <text evidence="2 8">Belongs to the Casparian strip membrane proteins (CASP) family.</text>
</comment>
<proteinExistence type="inferred from homology"/>